<keyword evidence="6" id="KW-0378">Hydrolase</keyword>
<evidence type="ECO:0000256" key="7">
    <source>
        <dbReference type="ARBA" id="ARBA00022989"/>
    </source>
</evidence>
<evidence type="ECO:0000313" key="13">
    <source>
        <dbReference type="Proteomes" id="UP000295382"/>
    </source>
</evidence>
<dbReference type="InterPro" id="IPR050706">
    <property type="entry name" value="Cyclic-di-GMP_PDE-like"/>
</dbReference>
<dbReference type="Pfam" id="PF00563">
    <property type="entry name" value="EAL"/>
    <property type="match status" value="1"/>
</dbReference>
<comment type="subcellular location">
    <subcellularLocation>
        <location evidence="1">Cell membrane</location>
        <topology evidence="1">Multi-pass membrane protein</topology>
    </subcellularLocation>
</comment>
<evidence type="ECO:0000256" key="10">
    <source>
        <dbReference type="SAM" id="Phobius"/>
    </source>
</evidence>
<evidence type="ECO:0000259" key="11">
    <source>
        <dbReference type="PROSITE" id="PS50883"/>
    </source>
</evidence>
<dbReference type="EMBL" id="SLZQ01000004">
    <property type="protein sequence ID" value="TCS37524.1"/>
    <property type="molecule type" value="Genomic_DNA"/>
</dbReference>
<sequence>MDRPSGLQAGVEETPVGKRAAIAVALFAGLVAIAVPILVSLYLASMQSLEAEEARALALAAEVVRRSDETSEQIYKAFAKLGRERIADPCSPANIERMREIDLSSTRLQAVGYIAGNKLLCSSLGSHGAGIPVGLPNYVNTNGVSIRSAVELAFVPGSQFTISTQEASGYAAIVHRSGPLDVMLYRPGMSIGLVGRSSGELILNRGPFKPEPLQGMRPAQEIKRFDGKYVFAAVSSRNYDYIAYAAVPAVYLDAGTRQSALVLVPVGIIAGLVLALAVYYLTRRQLSMPTLLRNALRAEELFLLYQPIVDLQSGTWHGAEALLRWRRPDGNLIRPDVFISVAEASGLIRQVTQKVMALVVRDTAGLLKRYEDFHIGINVAAADLKSGSFINELHAMLRRAGVGAGSIMVEATERGFLETEHAAQIIRDIRKTGICVAVDDFGTGYSSLSYLTSFELDYLKIDKSFVDTIGVEAATSQVIPHIIEMAKSLNLRMIAEGVESEAQMRYLRERGVQYGQGWLFGKPMSIGELASQLAQNRN</sequence>
<evidence type="ECO:0000256" key="9">
    <source>
        <dbReference type="ARBA" id="ARBA00034290"/>
    </source>
</evidence>
<dbReference type="GO" id="GO:0071111">
    <property type="term" value="F:cyclic-guanylate-specific phosphodiesterase activity"/>
    <property type="evidence" value="ECO:0007669"/>
    <property type="project" value="UniProtKB-EC"/>
</dbReference>
<keyword evidence="7 10" id="KW-1133">Transmembrane helix</keyword>
<evidence type="ECO:0000256" key="5">
    <source>
        <dbReference type="ARBA" id="ARBA00022692"/>
    </source>
</evidence>
<dbReference type="EC" id="3.1.4.52" evidence="2"/>
<keyword evidence="8 10" id="KW-0472">Membrane</keyword>
<keyword evidence="5 10" id="KW-0812">Transmembrane</keyword>
<evidence type="ECO:0000256" key="4">
    <source>
        <dbReference type="ARBA" id="ARBA00022636"/>
    </source>
</evidence>
<reference evidence="12 13" key="1">
    <citation type="submission" date="2019-03" db="EMBL/GenBank/DDBJ databases">
        <title>Genomic Encyclopedia of Type Strains, Phase IV (KMG-IV): sequencing the most valuable type-strain genomes for metagenomic binning, comparative biology and taxonomic classification.</title>
        <authorList>
            <person name="Goeker M."/>
        </authorList>
    </citation>
    <scope>NUCLEOTIDE SEQUENCE [LARGE SCALE GENOMIC DNA]</scope>
    <source>
        <strain evidence="12 13">DSM 7445</strain>
    </source>
</reference>
<dbReference type="GO" id="GO:0005886">
    <property type="term" value="C:plasma membrane"/>
    <property type="evidence" value="ECO:0007669"/>
    <property type="project" value="UniProtKB-SubCell"/>
</dbReference>
<proteinExistence type="predicted"/>
<dbReference type="Pfam" id="PF12792">
    <property type="entry name" value="CSS-motif"/>
    <property type="match status" value="1"/>
</dbReference>
<dbReference type="SMART" id="SM00052">
    <property type="entry name" value="EAL"/>
    <property type="match status" value="1"/>
</dbReference>
<organism evidence="12 13">
    <name type="scientific">Paucimonas lemoignei</name>
    <name type="common">Pseudomonas lemoignei</name>
    <dbReference type="NCBI Taxonomy" id="29443"/>
    <lineage>
        <taxon>Bacteria</taxon>
        <taxon>Pseudomonadati</taxon>
        <taxon>Pseudomonadota</taxon>
        <taxon>Betaproteobacteria</taxon>
        <taxon>Burkholderiales</taxon>
        <taxon>Burkholderiaceae</taxon>
        <taxon>Paucimonas</taxon>
    </lineage>
</organism>
<evidence type="ECO:0000256" key="3">
    <source>
        <dbReference type="ARBA" id="ARBA00022475"/>
    </source>
</evidence>
<accession>A0A4R3HXH1</accession>
<protein>
    <recommendedName>
        <fullName evidence="2">cyclic-guanylate-specific phosphodiesterase</fullName>
        <ecNumber evidence="2">3.1.4.52</ecNumber>
    </recommendedName>
</protein>
<feature type="transmembrane region" description="Helical" evidence="10">
    <location>
        <begin position="260"/>
        <end position="281"/>
    </location>
</feature>
<dbReference type="PANTHER" id="PTHR33121:SF81">
    <property type="entry name" value="CYCLIC DI-GMP PHOSPHODIESTERASE PDEB-RELATED"/>
    <property type="match status" value="1"/>
</dbReference>
<dbReference type="PROSITE" id="PS50883">
    <property type="entry name" value="EAL"/>
    <property type="match status" value="1"/>
</dbReference>
<evidence type="ECO:0000256" key="6">
    <source>
        <dbReference type="ARBA" id="ARBA00022801"/>
    </source>
</evidence>
<dbReference type="PANTHER" id="PTHR33121">
    <property type="entry name" value="CYCLIC DI-GMP PHOSPHODIESTERASE PDEF"/>
    <property type="match status" value="1"/>
</dbReference>
<comment type="catalytic activity">
    <reaction evidence="9">
        <text>3',3'-c-di-GMP + H2O = 5'-phosphoguanylyl(3'-&gt;5')guanosine + H(+)</text>
        <dbReference type="Rhea" id="RHEA:24902"/>
        <dbReference type="ChEBI" id="CHEBI:15377"/>
        <dbReference type="ChEBI" id="CHEBI:15378"/>
        <dbReference type="ChEBI" id="CHEBI:58754"/>
        <dbReference type="ChEBI" id="CHEBI:58805"/>
        <dbReference type="EC" id="3.1.4.52"/>
    </reaction>
</comment>
<dbReference type="AlphaFoldDB" id="A0A4R3HXH1"/>
<dbReference type="InterPro" id="IPR001633">
    <property type="entry name" value="EAL_dom"/>
</dbReference>
<gene>
    <name evidence="12" type="ORF">EDC30_104328</name>
</gene>
<dbReference type="RefSeq" id="WP_132258457.1">
    <property type="nucleotide sequence ID" value="NZ_SLZQ01000004.1"/>
</dbReference>
<dbReference type="Proteomes" id="UP000295382">
    <property type="component" value="Unassembled WGS sequence"/>
</dbReference>
<keyword evidence="13" id="KW-1185">Reference proteome</keyword>
<evidence type="ECO:0000256" key="2">
    <source>
        <dbReference type="ARBA" id="ARBA00012282"/>
    </source>
</evidence>
<evidence type="ECO:0000313" key="12">
    <source>
        <dbReference type="EMBL" id="TCS37524.1"/>
    </source>
</evidence>
<dbReference type="InterPro" id="IPR035919">
    <property type="entry name" value="EAL_sf"/>
</dbReference>
<keyword evidence="3" id="KW-1003">Cell membrane</keyword>
<evidence type="ECO:0000256" key="1">
    <source>
        <dbReference type="ARBA" id="ARBA00004651"/>
    </source>
</evidence>
<comment type="caution">
    <text evidence="12">The sequence shown here is derived from an EMBL/GenBank/DDBJ whole genome shotgun (WGS) entry which is preliminary data.</text>
</comment>
<dbReference type="OrthoDB" id="9813903at2"/>
<evidence type="ECO:0000256" key="8">
    <source>
        <dbReference type="ARBA" id="ARBA00023136"/>
    </source>
</evidence>
<feature type="transmembrane region" description="Helical" evidence="10">
    <location>
        <begin position="20"/>
        <end position="44"/>
    </location>
</feature>
<name>A0A4R3HXH1_PAULE</name>
<dbReference type="Gene3D" id="3.20.20.450">
    <property type="entry name" value="EAL domain"/>
    <property type="match status" value="1"/>
</dbReference>
<keyword evidence="4" id="KW-0973">c-di-GMP</keyword>
<dbReference type="CDD" id="cd01948">
    <property type="entry name" value="EAL"/>
    <property type="match status" value="1"/>
</dbReference>
<dbReference type="InterPro" id="IPR024744">
    <property type="entry name" value="CSS-motif_dom"/>
</dbReference>
<feature type="domain" description="EAL" evidence="11">
    <location>
        <begin position="285"/>
        <end position="537"/>
    </location>
</feature>
<dbReference type="SUPFAM" id="SSF141868">
    <property type="entry name" value="EAL domain-like"/>
    <property type="match status" value="1"/>
</dbReference>